<comment type="caution">
    <text evidence="2">The sequence shown here is derived from an EMBL/GenBank/DDBJ whole genome shotgun (WGS) entry which is preliminary data.</text>
</comment>
<evidence type="ECO:0000313" key="3">
    <source>
        <dbReference type="Proteomes" id="UP000814176"/>
    </source>
</evidence>
<evidence type="ECO:0000256" key="1">
    <source>
        <dbReference type="SAM" id="SignalP"/>
    </source>
</evidence>
<dbReference type="RefSeq" id="XP_047776927.1">
    <property type="nucleotide sequence ID" value="XM_047924257.1"/>
</dbReference>
<name>A0ABQ8KA64_9APHY</name>
<proteinExistence type="predicted"/>
<feature type="chain" id="PRO_5045246705" description="Secreted protein" evidence="1">
    <location>
        <begin position="23"/>
        <end position="83"/>
    </location>
</feature>
<dbReference type="GeneID" id="72004989"/>
<feature type="signal peptide" evidence="1">
    <location>
        <begin position="1"/>
        <end position="22"/>
    </location>
</feature>
<dbReference type="EMBL" id="JADCUA010000015">
    <property type="protein sequence ID" value="KAH9834396.1"/>
    <property type="molecule type" value="Genomic_DNA"/>
</dbReference>
<evidence type="ECO:0000313" key="2">
    <source>
        <dbReference type="EMBL" id="KAH9834396.1"/>
    </source>
</evidence>
<gene>
    <name evidence="2" type="ORF">C8Q71DRAFT_768541</name>
</gene>
<accession>A0ABQ8KA64</accession>
<protein>
    <recommendedName>
        <fullName evidence="4">Secreted protein</fullName>
    </recommendedName>
</protein>
<keyword evidence="1" id="KW-0732">Signal</keyword>
<dbReference type="Proteomes" id="UP000814176">
    <property type="component" value="Unassembled WGS sequence"/>
</dbReference>
<organism evidence="2 3">
    <name type="scientific">Rhodofomes roseus</name>
    <dbReference type="NCBI Taxonomy" id="34475"/>
    <lineage>
        <taxon>Eukaryota</taxon>
        <taxon>Fungi</taxon>
        <taxon>Dikarya</taxon>
        <taxon>Basidiomycota</taxon>
        <taxon>Agaricomycotina</taxon>
        <taxon>Agaricomycetes</taxon>
        <taxon>Polyporales</taxon>
        <taxon>Rhodofomes</taxon>
    </lineage>
</organism>
<keyword evidence="3" id="KW-1185">Reference proteome</keyword>
<reference evidence="2 3" key="1">
    <citation type="journal article" date="2021" name="Environ. Microbiol.">
        <title>Gene family expansions and transcriptome signatures uncover fungal adaptations to wood decay.</title>
        <authorList>
            <person name="Hage H."/>
            <person name="Miyauchi S."/>
            <person name="Viragh M."/>
            <person name="Drula E."/>
            <person name="Min B."/>
            <person name="Chaduli D."/>
            <person name="Navarro D."/>
            <person name="Favel A."/>
            <person name="Norest M."/>
            <person name="Lesage-Meessen L."/>
            <person name="Balint B."/>
            <person name="Merenyi Z."/>
            <person name="de Eugenio L."/>
            <person name="Morin E."/>
            <person name="Martinez A.T."/>
            <person name="Baldrian P."/>
            <person name="Stursova M."/>
            <person name="Martinez M.J."/>
            <person name="Novotny C."/>
            <person name="Magnuson J.K."/>
            <person name="Spatafora J.W."/>
            <person name="Maurice S."/>
            <person name="Pangilinan J."/>
            <person name="Andreopoulos W."/>
            <person name="LaButti K."/>
            <person name="Hundley H."/>
            <person name="Na H."/>
            <person name="Kuo A."/>
            <person name="Barry K."/>
            <person name="Lipzen A."/>
            <person name="Henrissat B."/>
            <person name="Riley R."/>
            <person name="Ahrendt S."/>
            <person name="Nagy L.G."/>
            <person name="Grigoriev I.V."/>
            <person name="Martin F."/>
            <person name="Rosso M.N."/>
        </authorList>
    </citation>
    <scope>NUCLEOTIDE SEQUENCE [LARGE SCALE GENOMIC DNA]</scope>
    <source>
        <strain evidence="2 3">CIRM-BRFM 1785</strain>
    </source>
</reference>
<sequence>MTAGSCLGSALLLVAAWIDATAARLGGSKWTPQEVAASFFSFSSLWNAEPVPTRLGEARWTDSEVHAGWSWCWQGQDELPTPL</sequence>
<evidence type="ECO:0008006" key="4">
    <source>
        <dbReference type="Google" id="ProtNLM"/>
    </source>
</evidence>